<dbReference type="Proteomes" id="UP000295129">
    <property type="component" value="Unassembled WGS sequence"/>
</dbReference>
<evidence type="ECO:0000256" key="1">
    <source>
        <dbReference type="PROSITE-ProRule" id="PRU00409"/>
    </source>
</evidence>
<name>A0A4V3BNI7_9RHOO</name>
<dbReference type="Pfam" id="PF02786">
    <property type="entry name" value="CPSase_L_D2"/>
    <property type="match status" value="1"/>
</dbReference>
<proteinExistence type="predicted"/>
<evidence type="ECO:0000313" key="4">
    <source>
        <dbReference type="Proteomes" id="UP000295129"/>
    </source>
</evidence>
<dbReference type="InterPro" id="IPR011761">
    <property type="entry name" value="ATP-grasp"/>
</dbReference>
<dbReference type="Gene3D" id="3.30.470.20">
    <property type="entry name" value="ATP-grasp fold, B domain"/>
    <property type="match status" value="1"/>
</dbReference>
<accession>A0A4V3BNI7</accession>
<dbReference type="RefSeq" id="WP_133589652.1">
    <property type="nucleotide sequence ID" value="NZ_SNVV01000004.1"/>
</dbReference>
<comment type="caution">
    <text evidence="3">The sequence shown here is derived from an EMBL/GenBank/DDBJ whole genome shotgun (WGS) entry which is preliminary data.</text>
</comment>
<gene>
    <name evidence="3" type="ORF">C7389_104176</name>
</gene>
<evidence type="ECO:0000313" key="3">
    <source>
        <dbReference type="EMBL" id="TDN53822.1"/>
    </source>
</evidence>
<protein>
    <submittedName>
        <fullName evidence="3">Putative ATP-grasp superfamily ATP-dependent carboligase</fullName>
    </submittedName>
</protein>
<keyword evidence="1" id="KW-0547">Nucleotide-binding</keyword>
<organism evidence="3 4">
    <name type="scientific">Azoarcus indigens</name>
    <dbReference type="NCBI Taxonomy" id="29545"/>
    <lineage>
        <taxon>Bacteria</taxon>
        <taxon>Pseudomonadati</taxon>
        <taxon>Pseudomonadota</taxon>
        <taxon>Betaproteobacteria</taxon>
        <taxon>Rhodocyclales</taxon>
        <taxon>Zoogloeaceae</taxon>
        <taxon>Azoarcus</taxon>
    </lineage>
</organism>
<dbReference type="GO" id="GO:0005524">
    <property type="term" value="F:ATP binding"/>
    <property type="evidence" value="ECO:0007669"/>
    <property type="project" value="UniProtKB-UniRule"/>
</dbReference>
<dbReference type="InterPro" id="IPR005479">
    <property type="entry name" value="CPAse_ATP-bd"/>
</dbReference>
<dbReference type="SUPFAM" id="SSF56059">
    <property type="entry name" value="Glutathione synthetase ATP-binding domain-like"/>
    <property type="match status" value="1"/>
</dbReference>
<keyword evidence="3" id="KW-0436">Ligase</keyword>
<dbReference type="OrthoDB" id="5372487at2"/>
<dbReference type="AlphaFoldDB" id="A0A4V3BNI7"/>
<dbReference type="EMBL" id="SNVV01000004">
    <property type="protein sequence ID" value="TDN53822.1"/>
    <property type="molecule type" value="Genomic_DNA"/>
</dbReference>
<keyword evidence="1" id="KW-0067">ATP-binding</keyword>
<feature type="domain" description="ATP-grasp" evidence="2">
    <location>
        <begin position="128"/>
        <end position="327"/>
    </location>
</feature>
<reference evidence="3 4" key="1">
    <citation type="submission" date="2019-03" db="EMBL/GenBank/DDBJ databases">
        <title>Genomic Encyclopedia of Type Strains, Phase IV (KMG-IV): sequencing the most valuable type-strain genomes for metagenomic binning, comparative biology and taxonomic classification.</title>
        <authorList>
            <person name="Goeker M."/>
        </authorList>
    </citation>
    <scope>NUCLEOTIDE SEQUENCE [LARGE SCALE GENOMIC DNA]</scope>
    <source>
        <strain evidence="3 4">DSM 12121</strain>
    </source>
</reference>
<dbReference type="InterPro" id="IPR013815">
    <property type="entry name" value="ATP_grasp_subdomain_1"/>
</dbReference>
<sequence length="413" mass="46075">MNSPPPAATSNAHPPCLVLGIESQIGVAVVRELGRAGVRVIGLASRPNSVGLSSRYLERGIVVGPKRDAQLIATLHRLGEELGDAVLLAVSEADLSWLIAHRDQLGRIRAIAPPEDAFRRVLDKRLTLETAAGLGLHVPRGFSAATLDEWHAAAAQVRYPAVVKWADPITAIPVLRAHGIAWEKLEYARDEAALRRIGERFQAAGIWPLIQEYCPGRGLGQFFYLHKGEVLRRFQHLRIAEWPPEGGFSSVCDAVPLSRHRELQEQSIALLKAIGWEGCAMVEYRLDEATGDAVLMEINGRFWGSFPLAVHAGAGFALLAYQVQGCGVVPALPAVREDLRCRMVSTEVKRLVRLLLQPGRIADPFFRRQPLQEVRRFFTDFLRPRVRYYLWRSDDAGPFFADLRNYALRLLRR</sequence>
<dbReference type="PROSITE" id="PS50975">
    <property type="entry name" value="ATP_GRASP"/>
    <property type="match status" value="1"/>
</dbReference>
<dbReference type="GO" id="GO:0016874">
    <property type="term" value="F:ligase activity"/>
    <property type="evidence" value="ECO:0007669"/>
    <property type="project" value="UniProtKB-KW"/>
</dbReference>
<evidence type="ECO:0000259" key="2">
    <source>
        <dbReference type="PROSITE" id="PS50975"/>
    </source>
</evidence>
<dbReference type="Gene3D" id="3.30.1490.20">
    <property type="entry name" value="ATP-grasp fold, A domain"/>
    <property type="match status" value="1"/>
</dbReference>
<dbReference type="GO" id="GO:0046872">
    <property type="term" value="F:metal ion binding"/>
    <property type="evidence" value="ECO:0007669"/>
    <property type="project" value="InterPro"/>
</dbReference>
<keyword evidence="4" id="KW-1185">Reference proteome</keyword>